<reference evidence="2 3" key="1">
    <citation type="submission" date="2016-11" db="EMBL/GenBank/DDBJ databases">
        <authorList>
            <consortium name="Pathogen Informatics"/>
        </authorList>
    </citation>
    <scope>NUCLEOTIDE SEQUENCE [LARGE SCALE GENOMIC DNA]</scope>
    <source>
        <strain evidence="2 3">696</strain>
    </source>
</reference>
<dbReference type="EMBL" id="FSQE01000007">
    <property type="protein sequence ID" value="SIN24194.1"/>
    <property type="molecule type" value="Genomic_DNA"/>
</dbReference>
<comment type="caution">
    <text evidence="2">The sequence shown here is derived from an EMBL/GenBank/DDBJ whole genome shotgun (WGS) entry which is preliminary data.</text>
</comment>
<sequence length="202" mass="22636">MEVFRWALPDTAHRGSGTQKTPGPHSPVQPWIGYRCPLDRFDVRVRHDIAMATVWVSSTSADVDVDEDRPGDHWQRVGVIDTSAQRDFYTYIQQYIGVRKTTKGKPEFYLSGDPESAWVQQVKENVGAQLPFWILINPYGSGQIHYSSGSIKYLLGADKATLVHSLVPRAPEPHPGLLVTPVALAVKLKRRAGDLFTPCRTR</sequence>
<accession>A0AB74FI87</accession>
<evidence type="ECO:0000256" key="1">
    <source>
        <dbReference type="SAM" id="MobiDB-lite"/>
    </source>
</evidence>
<protein>
    <submittedName>
        <fullName evidence="2">Uncharacterized protein</fullName>
    </submittedName>
</protein>
<feature type="region of interest" description="Disordered" evidence="1">
    <location>
        <begin position="8"/>
        <end position="28"/>
    </location>
</feature>
<gene>
    <name evidence="2" type="ORF">SAMEA2152244_03581</name>
</gene>
<name>A0AB74FI87_9MYCO</name>
<proteinExistence type="predicted"/>
<dbReference type="AlphaFoldDB" id="A0AB74FI87"/>
<evidence type="ECO:0000313" key="2">
    <source>
        <dbReference type="EMBL" id="SIN24194.1"/>
    </source>
</evidence>
<organism evidence="2 3">
    <name type="scientific">Mycobacteroides abscessus subsp. abscessus</name>
    <dbReference type="NCBI Taxonomy" id="1185650"/>
    <lineage>
        <taxon>Bacteria</taxon>
        <taxon>Bacillati</taxon>
        <taxon>Actinomycetota</taxon>
        <taxon>Actinomycetes</taxon>
        <taxon>Mycobacteriales</taxon>
        <taxon>Mycobacteriaceae</taxon>
        <taxon>Mycobacteroides</taxon>
        <taxon>Mycobacteroides abscessus</taxon>
    </lineage>
</organism>
<evidence type="ECO:0000313" key="3">
    <source>
        <dbReference type="Proteomes" id="UP000184831"/>
    </source>
</evidence>
<dbReference type="Proteomes" id="UP000184831">
    <property type="component" value="Unassembled WGS sequence"/>
</dbReference>